<gene>
    <name evidence="1" type="ORF">SAMN05444159_6252</name>
</gene>
<sequence length="61" mass="6463">MAVLEQSVIKDNTLMPGEWYGGQLHLTPPTDQAGGPKTYTIIITVGSDRHVVEVSQGPAGT</sequence>
<dbReference type="AlphaFoldDB" id="A0A1M7BS51"/>
<reference evidence="1 2" key="1">
    <citation type="submission" date="2016-11" db="EMBL/GenBank/DDBJ databases">
        <authorList>
            <person name="Jaros S."/>
            <person name="Januszkiewicz K."/>
            <person name="Wedrychowicz H."/>
        </authorList>
    </citation>
    <scope>NUCLEOTIDE SEQUENCE [LARGE SCALE GENOMIC DNA]</scope>
    <source>
        <strain evidence="1 2">GAS499</strain>
    </source>
</reference>
<dbReference type="EMBL" id="LT670844">
    <property type="protein sequence ID" value="SHL57389.1"/>
    <property type="molecule type" value="Genomic_DNA"/>
</dbReference>
<evidence type="ECO:0000313" key="1">
    <source>
        <dbReference type="EMBL" id="SHL57389.1"/>
    </source>
</evidence>
<evidence type="ECO:0000313" key="2">
    <source>
        <dbReference type="Proteomes" id="UP000189935"/>
    </source>
</evidence>
<name>A0A1M7BS51_9BRAD</name>
<organism evidence="1 2">
    <name type="scientific">Bradyrhizobium lablabi</name>
    <dbReference type="NCBI Taxonomy" id="722472"/>
    <lineage>
        <taxon>Bacteria</taxon>
        <taxon>Pseudomonadati</taxon>
        <taxon>Pseudomonadota</taxon>
        <taxon>Alphaproteobacteria</taxon>
        <taxon>Hyphomicrobiales</taxon>
        <taxon>Nitrobacteraceae</taxon>
        <taxon>Bradyrhizobium</taxon>
    </lineage>
</organism>
<protein>
    <submittedName>
        <fullName evidence="1">Uncharacterized protein</fullName>
    </submittedName>
</protein>
<accession>A0A1M7BS51</accession>
<dbReference type="Proteomes" id="UP000189935">
    <property type="component" value="Chromosome I"/>
</dbReference>
<proteinExistence type="predicted"/>